<evidence type="ECO:0000259" key="8">
    <source>
        <dbReference type="Pfam" id="PF06808"/>
    </source>
</evidence>
<feature type="transmembrane region" description="Helical" evidence="7">
    <location>
        <begin position="140"/>
        <end position="161"/>
    </location>
</feature>
<gene>
    <name evidence="9" type="ORF">AT727_11630</name>
</gene>
<accession>A0A0W1JCE3</accession>
<evidence type="ECO:0000256" key="4">
    <source>
        <dbReference type="ARBA" id="ARBA00022692"/>
    </source>
</evidence>
<feature type="transmembrane region" description="Helical" evidence="7">
    <location>
        <begin position="314"/>
        <end position="344"/>
    </location>
</feature>
<feature type="transmembrane region" description="Helical" evidence="7">
    <location>
        <begin position="399"/>
        <end position="420"/>
    </location>
</feature>
<feature type="transmembrane region" description="Helical" evidence="7">
    <location>
        <begin position="6"/>
        <end position="37"/>
    </location>
</feature>
<feature type="transmembrane region" description="Helical" evidence="7">
    <location>
        <begin position="356"/>
        <end position="379"/>
    </location>
</feature>
<feature type="transmembrane region" description="Helical" evidence="7">
    <location>
        <begin position="279"/>
        <end position="299"/>
    </location>
</feature>
<keyword evidence="2" id="KW-1003">Cell membrane</keyword>
<feature type="transmembrane region" description="Helical" evidence="7">
    <location>
        <begin position="95"/>
        <end position="128"/>
    </location>
</feature>
<keyword evidence="5 7" id="KW-1133">Transmembrane helix</keyword>
<dbReference type="PIRSF" id="PIRSF006066">
    <property type="entry name" value="HI0050"/>
    <property type="match status" value="1"/>
</dbReference>
<evidence type="ECO:0000313" key="10">
    <source>
        <dbReference type="Proteomes" id="UP000054623"/>
    </source>
</evidence>
<evidence type="ECO:0000256" key="3">
    <source>
        <dbReference type="ARBA" id="ARBA00022519"/>
    </source>
</evidence>
<keyword evidence="3" id="KW-0997">Cell inner membrane</keyword>
<evidence type="ECO:0000256" key="7">
    <source>
        <dbReference type="SAM" id="Phobius"/>
    </source>
</evidence>
<evidence type="ECO:0000256" key="2">
    <source>
        <dbReference type="ARBA" id="ARBA00022475"/>
    </source>
</evidence>
<feature type="transmembrane region" description="Helical" evidence="7">
    <location>
        <begin position="173"/>
        <end position="196"/>
    </location>
</feature>
<sequence>MTTGVFLVMMMIALLFIGFPVFVALAMPAALAIHLFITGVEPTIVVQRMISGVNSFTLLSLPLFVLLADIIARGVMGEKIINLTKEMVGHLKGGIAITVVLASLVFGAISGSGTASMLALGSVFLVALRQSNYDDIFSYGLISTSSSLSSLIPPGVAMILYATITGTSVQDVFLVGLSMGIVFGVILAAYGVFYAVKNKIPVTGKFNLKAFLKSLKEGFWTIIAPVLILGGIYGGFVTPTEAAALAVVYALIIEVFVYRSFKLKEIFSIAIESAKTSTMILVLISAGTIMSWVMTIAQIPQTVGQLLLNVPDSMVLLIITLVFITLGMFIDGFSAMVIMVPILFPVIQRMGMDPALFGLLIVLNTAIGTNTPPFGIHIFAGVSKFNVSYITMVRALMPFVILSLISLLIFTYMPGVALWLPNLLKFFS</sequence>
<evidence type="ECO:0000256" key="1">
    <source>
        <dbReference type="ARBA" id="ARBA00004429"/>
    </source>
</evidence>
<proteinExistence type="predicted"/>
<dbReference type="EMBL" id="LOCK01000072">
    <property type="protein sequence ID" value="KTE89479.1"/>
    <property type="molecule type" value="Genomic_DNA"/>
</dbReference>
<keyword evidence="4 7" id="KW-0812">Transmembrane</keyword>
<organism evidence="9 10">
    <name type="scientific">Desulfitobacterium hafniense</name>
    <name type="common">Desulfitobacterium frappieri</name>
    <dbReference type="NCBI Taxonomy" id="49338"/>
    <lineage>
        <taxon>Bacteria</taxon>
        <taxon>Bacillati</taxon>
        <taxon>Bacillota</taxon>
        <taxon>Clostridia</taxon>
        <taxon>Eubacteriales</taxon>
        <taxon>Desulfitobacteriaceae</taxon>
        <taxon>Desulfitobacterium</taxon>
    </lineage>
</organism>
<dbReference type="OrthoDB" id="9772674at2"/>
<evidence type="ECO:0000256" key="6">
    <source>
        <dbReference type="ARBA" id="ARBA00023136"/>
    </source>
</evidence>
<reference evidence="9 10" key="1">
    <citation type="submission" date="2015-12" db="EMBL/GenBank/DDBJ databases">
        <title>Draft Genome Sequence of Desulfitobacterium hafniense Strain DH, a Sulfate-reducing Bacterium Isolated from Paddy Soils.</title>
        <authorList>
            <person name="Bao P."/>
            <person name="Zhang X."/>
            <person name="Li G."/>
        </authorList>
    </citation>
    <scope>NUCLEOTIDE SEQUENCE [LARGE SCALE GENOMIC DNA]</scope>
    <source>
        <strain evidence="9 10">DH</strain>
    </source>
</reference>
<dbReference type="PANTHER" id="PTHR33362">
    <property type="entry name" value="SIALIC ACID TRAP TRANSPORTER PERMEASE PROTEIN SIAT-RELATED"/>
    <property type="match status" value="1"/>
</dbReference>
<protein>
    <submittedName>
        <fullName evidence="9">C4-dicarboxylate ABC transporter</fullName>
    </submittedName>
</protein>
<dbReference type="GO" id="GO:0005886">
    <property type="term" value="C:plasma membrane"/>
    <property type="evidence" value="ECO:0007669"/>
    <property type="project" value="UniProtKB-SubCell"/>
</dbReference>
<feature type="transmembrane region" description="Helical" evidence="7">
    <location>
        <begin position="217"/>
        <end position="236"/>
    </location>
</feature>
<dbReference type="GO" id="GO:0022857">
    <property type="term" value="F:transmembrane transporter activity"/>
    <property type="evidence" value="ECO:0007669"/>
    <property type="project" value="TreeGrafter"/>
</dbReference>
<dbReference type="PANTHER" id="PTHR33362:SF5">
    <property type="entry name" value="C4-DICARBOXYLATE TRAP TRANSPORTER LARGE PERMEASE PROTEIN DCTM"/>
    <property type="match status" value="1"/>
</dbReference>
<keyword evidence="6 7" id="KW-0472">Membrane</keyword>
<evidence type="ECO:0000256" key="5">
    <source>
        <dbReference type="ARBA" id="ARBA00022989"/>
    </source>
</evidence>
<dbReference type="Pfam" id="PF06808">
    <property type="entry name" value="DctM"/>
    <property type="match status" value="1"/>
</dbReference>
<dbReference type="InterPro" id="IPR010656">
    <property type="entry name" value="DctM"/>
</dbReference>
<comment type="subcellular location">
    <subcellularLocation>
        <location evidence="1">Cell inner membrane</location>
        <topology evidence="1">Multi-pass membrane protein</topology>
    </subcellularLocation>
</comment>
<comment type="caution">
    <text evidence="9">The sequence shown here is derived from an EMBL/GenBank/DDBJ whole genome shotgun (WGS) entry which is preliminary data.</text>
</comment>
<dbReference type="InterPro" id="IPR004681">
    <property type="entry name" value="TRAP_DctM"/>
</dbReference>
<feature type="transmembrane region" description="Helical" evidence="7">
    <location>
        <begin position="242"/>
        <end position="258"/>
    </location>
</feature>
<feature type="transmembrane region" description="Helical" evidence="7">
    <location>
        <begin position="49"/>
        <end position="75"/>
    </location>
</feature>
<evidence type="ECO:0000313" key="9">
    <source>
        <dbReference type="EMBL" id="KTE89479.1"/>
    </source>
</evidence>
<feature type="domain" description="TRAP C4-dicarboxylate transport system permease DctM subunit" evidence="8">
    <location>
        <begin position="8"/>
        <end position="415"/>
    </location>
</feature>
<dbReference type="NCBIfam" id="TIGR00786">
    <property type="entry name" value="dctM"/>
    <property type="match status" value="1"/>
</dbReference>
<name>A0A0W1JCE3_DESHA</name>
<dbReference type="Proteomes" id="UP000054623">
    <property type="component" value="Unassembled WGS sequence"/>
</dbReference>
<dbReference type="AlphaFoldDB" id="A0A0W1JCE3"/>
<dbReference type="RefSeq" id="WP_058491866.1">
    <property type="nucleotide sequence ID" value="NZ_LOCK01000072.1"/>
</dbReference>